<dbReference type="InterPro" id="IPR025554">
    <property type="entry name" value="DUF4140"/>
</dbReference>
<evidence type="ECO:0000313" key="4">
    <source>
        <dbReference type="EMBL" id="KJH73014.1"/>
    </source>
</evidence>
<evidence type="ECO:0000259" key="2">
    <source>
        <dbReference type="Pfam" id="PF13598"/>
    </source>
</evidence>
<dbReference type="Proteomes" id="UP000032452">
    <property type="component" value="Unassembled WGS sequence"/>
</dbReference>
<feature type="domain" description="DUF4140" evidence="3">
    <location>
        <begin position="21"/>
        <end position="117"/>
    </location>
</feature>
<dbReference type="Pfam" id="PF13600">
    <property type="entry name" value="DUF4140"/>
    <property type="match status" value="1"/>
</dbReference>
<dbReference type="PANTHER" id="PTHR31005:SF8">
    <property type="entry name" value="DUF4139 DOMAIN-CONTAINING PROTEIN"/>
    <property type="match status" value="1"/>
</dbReference>
<dbReference type="NCBIfam" id="TIGR02231">
    <property type="entry name" value="mucoidy inhibitor MuiA family protein"/>
    <property type="match status" value="1"/>
</dbReference>
<proteinExistence type="predicted"/>
<dbReference type="STRING" id="1618023.UH38_02780"/>
<dbReference type="RefSeq" id="WP_045053106.1">
    <property type="nucleotide sequence ID" value="NZ_CAWMDP010000059.1"/>
</dbReference>
<dbReference type="PATRIC" id="fig|1618023.3.peg.5023"/>
<feature type="coiled-coil region" evidence="1">
    <location>
        <begin position="144"/>
        <end position="178"/>
    </location>
</feature>
<organism evidence="4 5">
    <name type="scientific">Aliterella atlantica CENA595</name>
    <dbReference type="NCBI Taxonomy" id="1618023"/>
    <lineage>
        <taxon>Bacteria</taxon>
        <taxon>Bacillati</taxon>
        <taxon>Cyanobacteriota</taxon>
        <taxon>Cyanophyceae</taxon>
        <taxon>Chroococcidiopsidales</taxon>
        <taxon>Aliterellaceae</taxon>
        <taxon>Aliterella</taxon>
    </lineage>
</organism>
<keyword evidence="1" id="KW-0175">Coiled coil</keyword>
<accession>A0A0D8ZX40</accession>
<evidence type="ECO:0000313" key="5">
    <source>
        <dbReference type="Proteomes" id="UP000032452"/>
    </source>
</evidence>
<dbReference type="AlphaFoldDB" id="A0A0D8ZX40"/>
<dbReference type="InterPro" id="IPR037291">
    <property type="entry name" value="DUF4139"/>
</dbReference>
<dbReference type="EMBL" id="JYON01000002">
    <property type="protein sequence ID" value="KJH73014.1"/>
    <property type="molecule type" value="Genomic_DNA"/>
</dbReference>
<evidence type="ECO:0000259" key="3">
    <source>
        <dbReference type="Pfam" id="PF13600"/>
    </source>
</evidence>
<dbReference type="InterPro" id="IPR011935">
    <property type="entry name" value="CHP02231"/>
</dbReference>
<protein>
    <recommendedName>
        <fullName evidence="6">Mucoidy inhibitor A</fullName>
    </recommendedName>
</protein>
<feature type="domain" description="DUF4139" evidence="2">
    <location>
        <begin position="207"/>
        <end position="523"/>
    </location>
</feature>
<evidence type="ECO:0000256" key="1">
    <source>
        <dbReference type="SAM" id="Coils"/>
    </source>
</evidence>
<name>A0A0D8ZX40_9CYAN</name>
<sequence length="533" mass="59721">MNSATPPSGKRTTVNTQIDAVTVYTDRALVTRRGKVTLTGQEQELELTLPASIQTESVRASGKGAMLVKLLGVSTERLYAKEPVEERVANLEQQLQQLETQKRSVQDTLQAAQLQRSYVQSISEKSVERLARHPVNLDDTTQLLNFIGQQYSQLSNAIAQQEEQRLELDKQLIALRKQLQQLNNPKPKERFSVIVGIESQGEGDFELEVSYIVNRASWIPLYDMRVNRSNLVNLSYLAEVQQSSGEDWQNVALTLSTAKPGLGTLPPKLHPWYIDVRSPQYNTRKRARRSADTPSLAEDDFDEMVMMAAAPAGGALIEAENVETAVSREGGVVTFQVSGGSNIPSDGAPHKITIFSDNYPCQLQYIAMPRLVSFAYLQAKVTNSATGAILPGKANIFRDNMFVGTTQLENIAPNQEFELNLGIDEGLKIERDLIERQVDKKLLVNQRRITYAYRLKVTNLLEREAKLKLIEQLPVSRNEQVKIRLNRSNPQIQIGEMGVVEWAIALPPQAQQEFTYQFTIEHPPEITVIGLDI</sequence>
<dbReference type="Pfam" id="PF13598">
    <property type="entry name" value="DUF4139"/>
    <property type="match status" value="1"/>
</dbReference>
<gene>
    <name evidence="4" type="ORF">UH38_02780</name>
</gene>
<reference evidence="4 5" key="1">
    <citation type="submission" date="2015-02" db="EMBL/GenBank/DDBJ databases">
        <title>Draft genome of a novel marine cyanobacterium (Chroococcales) isolated from South Atlantic Ocean.</title>
        <authorList>
            <person name="Rigonato J."/>
            <person name="Alvarenga D.O."/>
            <person name="Branco L.H."/>
            <person name="Varani A.M."/>
            <person name="Brandini F.P."/>
            <person name="Fiore M.F."/>
        </authorList>
    </citation>
    <scope>NUCLEOTIDE SEQUENCE [LARGE SCALE GENOMIC DNA]</scope>
    <source>
        <strain evidence="4 5">CENA595</strain>
    </source>
</reference>
<evidence type="ECO:0008006" key="6">
    <source>
        <dbReference type="Google" id="ProtNLM"/>
    </source>
</evidence>
<dbReference type="PANTHER" id="PTHR31005">
    <property type="entry name" value="DUF4139 DOMAIN-CONTAINING PROTEIN"/>
    <property type="match status" value="1"/>
</dbReference>
<dbReference type="OrthoDB" id="580912at2"/>
<comment type="caution">
    <text evidence="4">The sequence shown here is derived from an EMBL/GenBank/DDBJ whole genome shotgun (WGS) entry which is preliminary data.</text>
</comment>
<keyword evidence="5" id="KW-1185">Reference proteome</keyword>
<feature type="coiled-coil region" evidence="1">
    <location>
        <begin position="81"/>
        <end position="115"/>
    </location>
</feature>